<keyword evidence="1" id="KW-0677">Repeat</keyword>
<dbReference type="Gene3D" id="2.120.10.30">
    <property type="entry name" value="TolB, C-terminal domain"/>
    <property type="match status" value="3"/>
</dbReference>
<dbReference type="KEGG" id="mfo:Metfor_0399"/>
<feature type="compositionally biased region" description="Polar residues" evidence="2">
    <location>
        <begin position="70"/>
        <end position="91"/>
    </location>
</feature>
<dbReference type="RefSeq" id="WP_015284436.1">
    <property type="nucleotide sequence ID" value="NC_019943.1"/>
</dbReference>
<dbReference type="PROSITE" id="PS51125">
    <property type="entry name" value="NHL"/>
    <property type="match status" value="6"/>
</dbReference>
<evidence type="ECO:0000256" key="2">
    <source>
        <dbReference type="SAM" id="MobiDB-lite"/>
    </source>
</evidence>
<dbReference type="InterPro" id="IPR045926">
    <property type="entry name" value="DUF6345"/>
</dbReference>
<evidence type="ECO:0008006" key="5">
    <source>
        <dbReference type="Google" id="ProtNLM"/>
    </source>
</evidence>
<dbReference type="CDD" id="cd14955">
    <property type="entry name" value="NHL_like_4"/>
    <property type="match status" value="1"/>
</dbReference>
<evidence type="ECO:0000313" key="3">
    <source>
        <dbReference type="EMBL" id="AGB01472.1"/>
    </source>
</evidence>
<dbReference type="PANTHER" id="PTHR24104">
    <property type="entry name" value="E3 UBIQUITIN-PROTEIN LIGASE NHLRC1-RELATED"/>
    <property type="match status" value="1"/>
</dbReference>
<evidence type="ECO:0000313" key="4">
    <source>
        <dbReference type="Proteomes" id="UP000010824"/>
    </source>
</evidence>
<accession>L0H9P4</accession>
<gene>
    <name evidence="3" type="ordered locus">Metfor_0399</name>
</gene>
<keyword evidence="4" id="KW-1185">Reference proteome</keyword>
<protein>
    <recommendedName>
        <fullName evidence="5">NHL repeat protein</fullName>
    </recommendedName>
</protein>
<dbReference type="eggNOG" id="arCOG03563">
    <property type="taxonomic scope" value="Archaea"/>
</dbReference>
<dbReference type="InterPro" id="IPR001258">
    <property type="entry name" value="NHL_repeat"/>
</dbReference>
<dbReference type="eggNOG" id="arCOG06133">
    <property type="taxonomic scope" value="Archaea"/>
</dbReference>
<feature type="region of interest" description="Disordered" evidence="2">
    <location>
        <begin position="70"/>
        <end position="95"/>
    </location>
</feature>
<reference evidence="3 4" key="2">
    <citation type="journal article" date="2014" name="Genome Announc.">
        <title>Complete Genome Sequence of Methanoregula formicica SMSPT, a Mesophilic Hydrogenotrophic Methanogen Isolated from a Methanogenic Upflow Anaerobic Sludge Blanket Reactor.</title>
        <authorList>
            <person name="Yamamoto K."/>
            <person name="Tamaki H."/>
            <person name="Cadillo-Quiroz H."/>
            <person name="Imachi H."/>
            <person name="Kyrpides N."/>
            <person name="Woyke T."/>
            <person name="Goodwin L."/>
            <person name="Zinder S.H."/>
            <person name="Kamagata Y."/>
            <person name="Liu W.T."/>
        </authorList>
    </citation>
    <scope>NUCLEOTIDE SEQUENCE [LARGE SCALE GENOMIC DNA]</scope>
    <source>
        <strain evidence="4">DSM 22288 / NBRC 105244 / SMSP</strain>
    </source>
</reference>
<dbReference type="STRING" id="593750.Metfor_0399"/>
<dbReference type="HOGENOM" id="CLU_388136_0_0_2"/>
<name>L0H9P4_METFS</name>
<dbReference type="OrthoDB" id="9006at2157"/>
<dbReference type="GO" id="GO:0008270">
    <property type="term" value="F:zinc ion binding"/>
    <property type="evidence" value="ECO:0007669"/>
    <property type="project" value="UniProtKB-KW"/>
</dbReference>
<reference evidence="4" key="1">
    <citation type="submission" date="2011-12" db="EMBL/GenBank/DDBJ databases">
        <title>Complete sequence of Methanoregula formicicum SMSP.</title>
        <authorList>
            <person name="Lucas S."/>
            <person name="Han J."/>
            <person name="Lapidus A."/>
            <person name="Cheng J.-F."/>
            <person name="Goodwin L."/>
            <person name="Pitluck S."/>
            <person name="Peters L."/>
            <person name="Ovchinnikova G."/>
            <person name="Teshima H."/>
            <person name="Detter J.C."/>
            <person name="Han C."/>
            <person name="Tapia R."/>
            <person name="Land M."/>
            <person name="Hauser L."/>
            <person name="Kyrpides N."/>
            <person name="Ivanova N."/>
            <person name="Pagani I."/>
            <person name="Imachi H."/>
            <person name="Tamaki H."/>
            <person name="Sekiguchi Y."/>
            <person name="Kamagata Y."/>
            <person name="Cadillo-Quiroz H."/>
            <person name="Zinder S."/>
            <person name="Liu W.-T."/>
            <person name="Woyke T."/>
        </authorList>
    </citation>
    <scope>NUCLEOTIDE SEQUENCE [LARGE SCALE GENOMIC DNA]</scope>
    <source>
        <strain evidence="4">DSM 22288 / NBRC 105244 / SMSP</strain>
    </source>
</reference>
<dbReference type="InterPro" id="IPR050952">
    <property type="entry name" value="TRIM-NHL_E3_ligases"/>
</dbReference>
<dbReference type="GeneID" id="25397772"/>
<organism evidence="3 4">
    <name type="scientific">Methanoregula formicica (strain DSM 22288 / NBRC 105244 / SMSP)</name>
    <dbReference type="NCBI Taxonomy" id="593750"/>
    <lineage>
        <taxon>Archaea</taxon>
        <taxon>Methanobacteriati</taxon>
        <taxon>Methanobacteriota</taxon>
        <taxon>Stenosarchaea group</taxon>
        <taxon>Methanomicrobia</taxon>
        <taxon>Methanomicrobiales</taxon>
        <taxon>Methanoregulaceae</taxon>
        <taxon>Methanoregula</taxon>
    </lineage>
</organism>
<sequence precursor="true">MEEAIIGNRICLCLVCVIIIGLPTASAGNESDIAVIETGHVNQTVSILPDAAHDSNETGFLNITSGNAGDSSVAVQTSPQENNATAPTIITSGGPENRSLMAQRLALRAGYPPARTDEPASDIHPGNSLMKAGVSASGSPDPESYVYAMQWGTSGTSTGQFNNIEGMAEDGSGNVYVADGKNSRIQKLRSDGTYLAQWGTNGSGTGQFYMISGIAVDPSGNIYAVDMGNSRVQKFGPNGTFLTHWGTQGAGNGQFYFPRSIATDTPGNVYVTESSANERVQKFSSGGSYISQWGTEGTGNGQFNYLHGVATDTSGNVYVADSSNHRVQKFSSDGKYIAQWGTRGTGNGQFNRPYGIATDTSGNVYVVDTWNSRVQKFKSDGTYVTQWGTYGNGIGEFNFPYAIAVDTRGYVYVGDDNDRVQVFKLPGVQPERFTYSMTNTISKYDQPPHFIRSDAEMQNVSLWISKDARWKLIFSKNDTDVNSEDFGTLGAGLNNATLHWHTGHGGYDPQHLDQSGLAIINTVKLEECKVNQSKDCTIGINGHSICEYKRTTCAISDYTDILTPQEIAGKWNKNNKWVVLSSCQVLQDDRWNGALGTTHGIFGFSTDSIADPSLSYQFFKYAMEDRLPLAKAWRNATIDVYNGKDVQGPVIISPDGSSFTVTRIPITATVRFANESQYNNDHLPGYGIVEPDVNPDDIVVKSWDCVKKNGE</sequence>
<dbReference type="Proteomes" id="UP000010824">
    <property type="component" value="Chromosome"/>
</dbReference>
<dbReference type="InterPro" id="IPR011042">
    <property type="entry name" value="6-blade_b-propeller_TolB-like"/>
</dbReference>
<dbReference type="PANTHER" id="PTHR24104:SF25">
    <property type="entry name" value="PROTEIN LIN-41"/>
    <property type="match status" value="1"/>
</dbReference>
<dbReference type="Pfam" id="PF19872">
    <property type="entry name" value="DUF6345"/>
    <property type="match status" value="1"/>
</dbReference>
<proteinExistence type="predicted"/>
<evidence type="ECO:0000256" key="1">
    <source>
        <dbReference type="ARBA" id="ARBA00022737"/>
    </source>
</evidence>
<dbReference type="SUPFAM" id="SSF63829">
    <property type="entry name" value="Calcium-dependent phosphotriesterase"/>
    <property type="match status" value="1"/>
</dbReference>
<dbReference type="EMBL" id="CP003167">
    <property type="protein sequence ID" value="AGB01472.1"/>
    <property type="molecule type" value="Genomic_DNA"/>
</dbReference>
<dbReference type="InParanoid" id="L0H9P4"/>
<dbReference type="Pfam" id="PF01436">
    <property type="entry name" value="NHL"/>
    <property type="match status" value="3"/>
</dbReference>
<dbReference type="AlphaFoldDB" id="L0H9P4"/>